<protein>
    <submittedName>
        <fullName evidence="1">Uncharacterized protein</fullName>
    </submittedName>
</protein>
<evidence type="ECO:0000313" key="1">
    <source>
        <dbReference type="EMBL" id="VVC88534.1"/>
    </source>
</evidence>
<keyword evidence="2" id="KW-1185">Reference proteome</keyword>
<reference evidence="1 2" key="1">
    <citation type="submission" date="2017-07" db="EMBL/GenBank/DDBJ databases">
        <authorList>
            <person name="Talla V."/>
            <person name="Backstrom N."/>
        </authorList>
    </citation>
    <scope>NUCLEOTIDE SEQUENCE [LARGE SCALE GENOMIC DNA]</scope>
</reference>
<gene>
    <name evidence="1" type="ORF">LSINAPIS_LOCUS1880</name>
</gene>
<dbReference type="EMBL" id="FZQP02000338">
    <property type="protein sequence ID" value="VVC88534.1"/>
    <property type="molecule type" value="Genomic_DNA"/>
</dbReference>
<proteinExistence type="predicted"/>
<dbReference type="AlphaFoldDB" id="A0A5E4PT27"/>
<organism evidence="1 2">
    <name type="scientific">Leptidea sinapis</name>
    <dbReference type="NCBI Taxonomy" id="189913"/>
    <lineage>
        <taxon>Eukaryota</taxon>
        <taxon>Metazoa</taxon>
        <taxon>Ecdysozoa</taxon>
        <taxon>Arthropoda</taxon>
        <taxon>Hexapoda</taxon>
        <taxon>Insecta</taxon>
        <taxon>Pterygota</taxon>
        <taxon>Neoptera</taxon>
        <taxon>Endopterygota</taxon>
        <taxon>Lepidoptera</taxon>
        <taxon>Glossata</taxon>
        <taxon>Ditrysia</taxon>
        <taxon>Papilionoidea</taxon>
        <taxon>Pieridae</taxon>
        <taxon>Dismorphiinae</taxon>
        <taxon>Leptidea</taxon>
    </lineage>
</organism>
<evidence type="ECO:0000313" key="2">
    <source>
        <dbReference type="Proteomes" id="UP000324832"/>
    </source>
</evidence>
<accession>A0A5E4PT27</accession>
<sequence>MHSLYQAHYWYRWHSIHFLRRPTLAQRLLHLQVVQDLARQQGLHRRWPRHHLLRMRQGETQRQNSSASSR</sequence>
<dbReference type="Proteomes" id="UP000324832">
    <property type="component" value="Unassembled WGS sequence"/>
</dbReference>
<name>A0A5E4PT27_9NEOP</name>